<evidence type="ECO:0000313" key="1">
    <source>
        <dbReference type="EMBL" id="GIY68401.1"/>
    </source>
</evidence>
<accession>A0AAV4VER9</accession>
<name>A0AAV4VER9_CAEEX</name>
<dbReference type="EMBL" id="BPLR01014373">
    <property type="protein sequence ID" value="GIY68401.1"/>
    <property type="molecule type" value="Genomic_DNA"/>
</dbReference>
<comment type="caution">
    <text evidence="1">The sequence shown here is derived from an EMBL/GenBank/DDBJ whole genome shotgun (WGS) entry which is preliminary data.</text>
</comment>
<sequence>MGKGFGRNGMDCLAGIAEVMEMQRGLFVIRSELRQLCLLRFRCSLVRDVFINGLTSRNRWGLQVDINEGKGFGKNGMDCFGWNSGSNGKATGLFVIRSELRQLCLLRFRCSSVKDVFMNGLTGRNRWGLHVM</sequence>
<protein>
    <submittedName>
        <fullName evidence="1">Uncharacterized protein</fullName>
    </submittedName>
</protein>
<keyword evidence="2" id="KW-1185">Reference proteome</keyword>
<organism evidence="1 2">
    <name type="scientific">Caerostris extrusa</name>
    <name type="common">Bark spider</name>
    <name type="synonym">Caerostris bankana</name>
    <dbReference type="NCBI Taxonomy" id="172846"/>
    <lineage>
        <taxon>Eukaryota</taxon>
        <taxon>Metazoa</taxon>
        <taxon>Ecdysozoa</taxon>
        <taxon>Arthropoda</taxon>
        <taxon>Chelicerata</taxon>
        <taxon>Arachnida</taxon>
        <taxon>Araneae</taxon>
        <taxon>Araneomorphae</taxon>
        <taxon>Entelegynae</taxon>
        <taxon>Araneoidea</taxon>
        <taxon>Araneidae</taxon>
        <taxon>Caerostris</taxon>
    </lineage>
</organism>
<evidence type="ECO:0000313" key="2">
    <source>
        <dbReference type="Proteomes" id="UP001054945"/>
    </source>
</evidence>
<dbReference type="AlphaFoldDB" id="A0AAV4VER9"/>
<dbReference type="Proteomes" id="UP001054945">
    <property type="component" value="Unassembled WGS sequence"/>
</dbReference>
<proteinExistence type="predicted"/>
<reference evidence="1 2" key="1">
    <citation type="submission" date="2021-06" db="EMBL/GenBank/DDBJ databases">
        <title>Caerostris extrusa draft genome.</title>
        <authorList>
            <person name="Kono N."/>
            <person name="Arakawa K."/>
        </authorList>
    </citation>
    <scope>NUCLEOTIDE SEQUENCE [LARGE SCALE GENOMIC DNA]</scope>
</reference>
<gene>
    <name evidence="1" type="ORF">CEXT_74471</name>
</gene>